<evidence type="ECO:0008006" key="4">
    <source>
        <dbReference type="Google" id="ProtNLM"/>
    </source>
</evidence>
<dbReference type="GO" id="GO:0047555">
    <property type="term" value="F:3',5'-cyclic-GMP phosphodiesterase activity"/>
    <property type="evidence" value="ECO:0007669"/>
    <property type="project" value="TreeGrafter"/>
</dbReference>
<feature type="compositionally biased region" description="Low complexity" evidence="1">
    <location>
        <begin position="402"/>
        <end position="419"/>
    </location>
</feature>
<feature type="compositionally biased region" description="Low complexity" evidence="1">
    <location>
        <begin position="248"/>
        <end position="260"/>
    </location>
</feature>
<sequence>MATTLNNRHAFQVIILGSHGGPIDSKTSCYLVHSTSASWSKNSLLAIDAGALASGILDILTNQLLINQPFLDPNLRALYTNLFASRLPLTPQIYARNGLAPEERQTPIFPPETMPFSKPIENTWYIINTLISTICVTHPHLDHIAGLVINSGNFSFESPKTVAGLPSTIDALASHIFNGIIWPNLTTEGVDPVGLFSMKRLNPERSFFYTQAHSSRHETSGPFSPSYSLATKRTISGHDISRHDSHANSSATSASTPTTTGCGGGGGGGGGGRGGGGGSSNNSGSSISSSTTTTIGSSTTNSVTDVGEGGYCSSNVVITKRSTAPSSHDKPEEHKKNEGKVQSSSVNSPTTTTTPQIPVLSNTTLAENLAVLPFPISHGTICQSGFARRKSSISGLLTFNKPSGRQTSPSTSSSQSSNTATATVSSVLAAGSIVPRRSSNGLTNASTKPISSLIAPKGPLASSTTTATTTTSSSSSSFSSSPGSPLSATAPICPPMSTNATATTLASCSTSSSSSSPFHHSTTKTTYISTAYFIQDTVSKSHILIWGDVEPDSVSQTPRNIYVWKHAALLFSQNALAGVFIECSYPFSHEELFGHFSTRHLIAELVTLSKFVQDPNLKSLKGLTIVIIHVKDDDPLEAVPPPLNHNSARHSNETFGYPNPNLESSSTPSLIYQELIAYSREAGLECTFKIATPGLCLYL</sequence>
<dbReference type="GeneID" id="43581435"/>
<feature type="compositionally biased region" description="Low complexity" evidence="1">
    <location>
        <begin position="280"/>
        <end position="302"/>
    </location>
</feature>
<dbReference type="PANTHER" id="PTHR28283:SF1">
    <property type="entry name" value="3',5'-CYCLIC-NUCLEOTIDE PHOSPHODIESTERASE 1"/>
    <property type="match status" value="1"/>
</dbReference>
<feature type="compositionally biased region" description="Polar residues" evidence="1">
    <location>
        <begin position="312"/>
        <end position="326"/>
    </location>
</feature>
<feature type="region of interest" description="Disordered" evidence="1">
    <location>
        <begin position="436"/>
        <end position="493"/>
    </location>
</feature>
<feature type="compositionally biased region" description="Basic and acidic residues" evidence="1">
    <location>
        <begin position="327"/>
        <end position="339"/>
    </location>
</feature>
<dbReference type="PANTHER" id="PTHR28283">
    <property type="entry name" value="3',5'-CYCLIC-NUCLEOTIDE PHOSPHODIESTERASE 1"/>
    <property type="match status" value="1"/>
</dbReference>
<dbReference type="InterPro" id="IPR036866">
    <property type="entry name" value="RibonucZ/Hydroxyglut_hydro"/>
</dbReference>
<dbReference type="RefSeq" id="XP_031853226.1">
    <property type="nucleotide sequence ID" value="XM_031997335.1"/>
</dbReference>
<feature type="compositionally biased region" description="Polar residues" evidence="1">
    <location>
        <begin position="437"/>
        <end position="450"/>
    </location>
</feature>
<dbReference type="GO" id="GO:0004115">
    <property type="term" value="F:3',5'-cyclic-AMP phosphodiesterase activity"/>
    <property type="evidence" value="ECO:0007669"/>
    <property type="project" value="InterPro"/>
</dbReference>
<evidence type="ECO:0000256" key="1">
    <source>
        <dbReference type="SAM" id="MobiDB-lite"/>
    </source>
</evidence>
<keyword evidence="3" id="KW-1185">Reference proteome</keyword>
<gene>
    <name evidence="2" type="ORF">SAPINGB_P002617</name>
</gene>
<proteinExistence type="predicted"/>
<dbReference type="AlphaFoldDB" id="A0A5E8BEU8"/>
<accession>A0A5E8BEU8</accession>
<name>A0A5E8BEU8_9ASCO</name>
<reference evidence="2 3" key="1">
    <citation type="submission" date="2019-09" db="EMBL/GenBank/DDBJ databases">
        <authorList>
            <person name="Brejova B."/>
        </authorList>
    </citation>
    <scope>NUCLEOTIDE SEQUENCE [LARGE SCALE GENOMIC DNA]</scope>
</reference>
<feature type="compositionally biased region" description="Low complexity" evidence="1">
    <location>
        <begin position="458"/>
        <end position="493"/>
    </location>
</feature>
<dbReference type="InterPro" id="IPR000396">
    <property type="entry name" value="Pdiesterase2"/>
</dbReference>
<dbReference type="GO" id="GO:1902660">
    <property type="term" value="P:negative regulation of glucose mediated signaling pathway"/>
    <property type="evidence" value="ECO:0007669"/>
    <property type="project" value="TreeGrafter"/>
</dbReference>
<protein>
    <recommendedName>
        <fullName evidence="4">3',5'-cyclic-nucleotide phosphodiesterase</fullName>
    </recommendedName>
</protein>
<dbReference type="EMBL" id="CABVLU010000002">
    <property type="protein sequence ID" value="VVT50133.1"/>
    <property type="molecule type" value="Genomic_DNA"/>
</dbReference>
<feature type="compositionally biased region" description="Gly residues" evidence="1">
    <location>
        <begin position="261"/>
        <end position="279"/>
    </location>
</feature>
<evidence type="ECO:0000313" key="3">
    <source>
        <dbReference type="Proteomes" id="UP000398389"/>
    </source>
</evidence>
<feature type="compositionally biased region" description="Low complexity" evidence="1">
    <location>
        <begin position="341"/>
        <end position="358"/>
    </location>
</feature>
<evidence type="ECO:0000313" key="2">
    <source>
        <dbReference type="EMBL" id="VVT50133.1"/>
    </source>
</evidence>
<dbReference type="Pfam" id="PF02112">
    <property type="entry name" value="PDEase_II"/>
    <property type="match status" value="2"/>
</dbReference>
<dbReference type="Proteomes" id="UP000398389">
    <property type="component" value="Unassembled WGS sequence"/>
</dbReference>
<dbReference type="OrthoDB" id="258495at2759"/>
<organism evidence="2 3">
    <name type="scientific">Magnusiomyces paraingens</name>
    <dbReference type="NCBI Taxonomy" id="2606893"/>
    <lineage>
        <taxon>Eukaryota</taxon>
        <taxon>Fungi</taxon>
        <taxon>Dikarya</taxon>
        <taxon>Ascomycota</taxon>
        <taxon>Saccharomycotina</taxon>
        <taxon>Dipodascomycetes</taxon>
        <taxon>Dipodascales</taxon>
        <taxon>Dipodascaceae</taxon>
        <taxon>Magnusiomyces</taxon>
    </lineage>
</organism>
<feature type="region of interest" description="Disordered" evidence="1">
    <location>
        <begin position="239"/>
        <end position="358"/>
    </location>
</feature>
<feature type="region of interest" description="Disordered" evidence="1">
    <location>
        <begin position="397"/>
        <end position="419"/>
    </location>
</feature>
<dbReference type="PRINTS" id="PR00388">
    <property type="entry name" value="PDIESTERASE2"/>
</dbReference>
<dbReference type="SUPFAM" id="SSF56281">
    <property type="entry name" value="Metallo-hydrolase/oxidoreductase"/>
    <property type="match status" value="1"/>
</dbReference>
<dbReference type="GO" id="GO:0006198">
    <property type="term" value="P:cAMP catabolic process"/>
    <property type="evidence" value="ECO:0007669"/>
    <property type="project" value="InterPro"/>
</dbReference>